<organism evidence="2 3">
    <name type="scientific">Andreprevotia lacus DSM 23236</name>
    <dbReference type="NCBI Taxonomy" id="1121001"/>
    <lineage>
        <taxon>Bacteria</taxon>
        <taxon>Pseudomonadati</taxon>
        <taxon>Pseudomonadota</taxon>
        <taxon>Betaproteobacteria</taxon>
        <taxon>Neisseriales</taxon>
        <taxon>Chitinibacteraceae</taxon>
        <taxon>Andreprevotia</taxon>
    </lineage>
</organism>
<proteinExistence type="predicted"/>
<sequence>MHNAMPTRTIRLSRKPNGDEDFVPTPVSQEEGEPDVDMAPAPDFEDDLHHGESDREFSRPRHGLALESLLQMRARMRERKVILSPLVVHWSPAAGDAYVRDQLLQCVARAKLHGVVMRGDGSDAAWPVEVNAGPPWVLLFTHPKREVLAQRWASVQTDDQVWIVCGDAAETAWLPDNQYISIAPVDQALTRLEAEWQALWPYKQQIRPLPQSLIKHLLAMPAPARQTALLSTFDYLQRTKRWLEHDQLWSDPVLTMVMNGQAAGRVPVMPLQGAMELFARLANSALDNEGYTARVCWAERLVRLEAIDFNLPVLHVHFRWVDREQRGEAVGDDLCDPEATLQLDVRSDACWPSEQLPEFATLMNRWHYSSSLGSHVVLRNGRELTLMSRYTLAGQHHWHYHELAQRLRAVMLHAYAHIGLTKTAGGWHGA</sequence>
<evidence type="ECO:0000256" key="1">
    <source>
        <dbReference type="SAM" id="MobiDB-lite"/>
    </source>
</evidence>
<reference evidence="2 3" key="1">
    <citation type="submission" date="2017-04" db="EMBL/GenBank/DDBJ databases">
        <authorList>
            <person name="Afonso C.L."/>
            <person name="Miller P.J."/>
            <person name="Scott M.A."/>
            <person name="Spackman E."/>
            <person name="Goraichik I."/>
            <person name="Dimitrov K.M."/>
            <person name="Suarez D.L."/>
            <person name="Swayne D.E."/>
        </authorList>
    </citation>
    <scope>NUCLEOTIDE SEQUENCE [LARGE SCALE GENOMIC DNA]</scope>
    <source>
        <strain evidence="2 3">DSM 23236</strain>
    </source>
</reference>
<feature type="compositionally biased region" description="Basic and acidic residues" evidence="1">
    <location>
        <begin position="47"/>
        <end position="59"/>
    </location>
</feature>
<protein>
    <submittedName>
        <fullName evidence="2">Uncharacterized protein</fullName>
    </submittedName>
</protein>
<accession>A0A1W1XUT0</accession>
<keyword evidence="3" id="KW-1185">Reference proteome</keyword>
<evidence type="ECO:0000313" key="3">
    <source>
        <dbReference type="Proteomes" id="UP000192761"/>
    </source>
</evidence>
<dbReference type="Proteomes" id="UP000192761">
    <property type="component" value="Unassembled WGS sequence"/>
</dbReference>
<name>A0A1W1XUT0_9NEIS</name>
<feature type="region of interest" description="Disordered" evidence="1">
    <location>
        <begin position="1"/>
        <end position="59"/>
    </location>
</feature>
<evidence type="ECO:0000313" key="2">
    <source>
        <dbReference type="EMBL" id="SMC27740.1"/>
    </source>
</evidence>
<gene>
    <name evidence="2" type="ORF">SAMN02745857_02966</name>
</gene>
<dbReference type="EMBL" id="FWXD01000018">
    <property type="protein sequence ID" value="SMC27740.1"/>
    <property type="molecule type" value="Genomic_DNA"/>
</dbReference>
<dbReference type="AlphaFoldDB" id="A0A1W1XUT0"/>